<dbReference type="Gramene" id="KQK91553">
    <property type="protein sequence ID" value="KQK91553"/>
    <property type="gene ID" value="SETIT_0364342mg"/>
</dbReference>
<evidence type="ECO:0000256" key="1">
    <source>
        <dbReference type="SAM" id="MobiDB-lite"/>
    </source>
</evidence>
<evidence type="ECO:0000313" key="2">
    <source>
        <dbReference type="EnsemblPlants" id="KQK91553"/>
    </source>
</evidence>
<feature type="region of interest" description="Disordered" evidence="1">
    <location>
        <begin position="32"/>
        <end position="78"/>
    </location>
</feature>
<reference evidence="3" key="1">
    <citation type="journal article" date="2012" name="Nat. Biotechnol.">
        <title>Reference genome sequence of the model plant Setaria.</title>
        <authorList>
            <person name="Bennetzen J.L."/>
            <person name="Schmutz J."/>
            <person name="Wang H."/>
            <person name="Percifield R."/>
            <person name="Hawkins J."/>
            <person name="Pontaroli A.C."/>
            <person name="Estep M."/>
            <person name="Feng L."/>
            <person name="Vaughn J.N."/>
            <person name="Grimwood J."/>
            <person name="Jenkins J."/>
            <person name="Barry K."/>
            <person name="Lindquist E."/>
            <person name="Hellsten U."/>
            <person name="Deshpande S."/>
            <person name="Wang X."/>
            <person name="Wu X."/>
            <person name="Mitros T."/>
            <person name="Triplett J."/>
            <person name="Yang X."/>
            <person name="Ye C.Y."/>
            <person name="Mauro-Herrera M."/>
            <person name="Wang L."/>
            <person name="Li P."/>
            <person name="Sharma M."/>
            <person name="Sharma R."/>
            <person name="Ronald P.C."/>
            <person name="Panaud O."/>
            <person name="Kellogg E.A."/>
            <person name="Brutnell T.P."/>
            <person name="Doust A.N."/>
            <person name="Tuskan G.A."/>
            <person name="Rokhsar D."/>
            <person name="Devos K.M."/>
        </authorList>
    </citation>
    <scope>NUCLEOTIDE SEQUENCE [LARGE SCALE GENOMIC DNA]</scope>
    <source>
        <strain evidence="3">cv. Yugu1</strain>
    </source>
</reference>
<feature type="compositionally biased region" description="Basic residues" evidence="1">
    <location>
        <begin position="67"/>
        <end position="78"/>
    </location>
</feature>
<sequence>MVASGRPPPSLLVEKEGPETVEFHVLHARESEHAAAAGRASRPSKVRPRTTARQQQGAPPQPMRGIFHGHHRPCTFDI</sequence>
<dbReference type="Proteomes" id="UP000004995">
    <property type="component" value="Unassembled WGS sequence"/>
</dbReference>
<proteinExistence type="predicted"/>
<keyword evidence="3" id="KW-1185">Reference proteome</keyword>
<evidence type="ECO:0000313" key="3">
    <source>
        <dbReference type="Proteomes" id="UP000004995"/>
    </source>
</evidence>
<dbReference type="EnsemblPlants" id="KQK91553">
    <property type="protein sequence ID" value="KQK91553"/>
    <property type="gene ID" value="SETIT_0364342mg"/>
</dbReference>
<organism evidence="2 3">
    <name type="scientific">Setaria italica</name>
    <name type="common">Foxtail millet</name>
    <name type="synonym">Panicum italicum</name>
    <dbReference type="NCBI Taxonomy" id="4555"/>
    <lineage>
        <taxon>Eukaryota</taxon>
        <taxon>Viridiplantae</taxon>
        <taxon>Streptophyta</taxon>
        <taxon>Embryophyta</taxon>
        <taxon>Tracheophyta</taxon>
        <taxon>Spermatophyta</taxon>
        <taxon>Magnoliopsida</taxon>
        <taxon>Liliopsida</taxon>
        <taxon>Poales</taxon>
        <taxon>Poaceae</taxon>
        <taxon>PACMAD clade</taxon>
        <taxon>Panicoideae</taxon>
        <taxon>Panicodae</taxon>
        <taxon>Paniceae</taxon>
        <taxon>Cenchrinae</taxon>
        <taxon>Setaria</taxon>
    </lineage>
</organism>
<dbReference type="InParanoid" id="A0A0Q3RZR7"/>
<name>A0A0Q3RZR7_SETIT</name>
<reference evidence="2" key="2">
    <citation type="submission" date="2018-08" db="UniProtKB">
        <authorList>
            <consortium name="EnsemblPlants"/>
        </authorList>
    </citation>
    <scope>IDENTIFICATION</scope>
    <source>
        <strain evidence="2">Yugu1</strain>
    </source>
</reference>
<accession>A0A0Q3RZR7</accession>
<dbReference type="EMBL" id="AGNK02006047">
    <property type="status" value="NOT_ANNOTATED_CDS"/>
    <property type="molecule type" value="Genomic_DNA"/>
</dbReference>
<dbReference type="AlphaFoldDB" id="A0A0Q3RZR7"/>
<protein>
    <submittedName>
        <fullName evidence="2">Uncharacterized protein</fullName>
    </submittedName>
</protein>